<evidence type="ECO:0000256" key="1">
    <source>
        <dbReference type="SAM" id="Phobius"/>
    </source>
</evidence>
<gene>
    <name evidence="2" type="ORF">B0T10DRAFT_60217</name>
</gene>
<reference evidence="2 3" key="1">
    <citation type="journal article" date="2021" name="Nat. Commun.">
        <title>Genetic determinants of endophytism in the Arabidopsis root mycobiome.</title>
        <authorList>
            <person name="Mesny F."/>
            <person name="Miyauchi S."/>
            <person name="Thiergart T."/>
            <person name="Pickel B."/>
            <person name="Atanasova L."/>
            <person name="Karlsson M."/>
            <person name="Huettel B."/>
            <person name="Barry K.W."/>
            <person name="Haridas S."/>
            <person name="Chen C."/>
            <person name="Bauer D."/>
            <person name="Andreopoulos W."/>
            <person name="Pangilinan J."/>
            <person name="LaButti K."/>
            <person name="Riley R."/>
            <person name="Lipzen A."/>
            <person name="Clum A."/>
            <person name="Drula E."/>
            <person name="Henrissat B."/>
            <person name="Kohler A."/>
            <person name="Grigoriev I.V."/>
            <person name="Martin F.M."/>
            <person name="Hacquard S."/>
        </authorList>
    </citation>
    <scope>NUCLEOTIDE SEQUENCE [LARGE SCALE GENOMIC DNA]</scope>
    <source>
        <strain evidence="2 3">MPI-CAGE-CH-0241</strain>
    </source>
</reference>
<accession>A0A9P8W3I5</accession>
<evidence type="ECO:0000313" key="3">
    <source>
        <dbReference type="Proteomes" id="UP000777438"/>
    </source>
</evidence>
<keyword evidence="3" id="KW-1185">Reference proteome</keyword>
<keyword evidence="1" id="KW-0812">Transmembrane</keyword>
<protein>
    <submittedName>
        <fullName evidence="2">Uncharacterized protein</fullName>
    </submittedName>
</protein>
<comment type="caution">
    <text evidence="2">The sequence shown here is derived from an EMBL/GenBank/DDBJ whole genome shotgun (WGS) entry which is preliminary data.</text>
</comment>
<keyword evidence="1" id="KW-1133">Transmembrane helix</keyword>
<dbReference type="AlphaFoldDB" id="A0A9P8W3I5"/>
<organism evidence="2 3">
    <name type="scientific">Thelonectria olida</name>
    <dbReference type="NCBI Taxonomy" id="1576542"/>
    <lineage>
        <taxon>Eukaryota</taxon>
        <taxon>Fungi</taxon>
        <taxon>Dikarya</taxon>
        <taxon>Ascomycota</taxon>
        <taxon>Pezizomycotina</taxon>
        <taxon>Sordariomycetes</taxon>
        <taxon>Hypocreomycetidae</taxon>
        <taxon>Hypocreales</taxon>
        <taxon>Nectriaceae</taxon>
        <taxon>Thelonectria</taxon>
    </lineage>
</organism>
<sequence length="184" mass="20539">MNQTDQEDPLPATPELAIHIHSWLVHVHPVSFVHWGGRRPECVERWSMATAGRRHDKGGGMDIHAVVGDSFPFPRGGRWALRLWKYRGSRYRQTAVQSLDTDAPVFSINEGRTSHSDGHWGNDAGSLRENMGVNRVNRRRSAHASPRDFASSTCYVSVQAAWKNGRVGVLALLVLLGVAFAFCR</sequence>
<feature type="transmembrane region" description="Helical" evidence="1">
    <location>
        <begin position="165"/>
        <end position="183"/>
    </location>
</feature>
<dbReference type="Proteomes" id="UP000777438">
    <property type="component" value="Unassembled WGS sequence"/>
</dbReference>
<keyword evidence="1" id="KW-0472">Membrane</keyword>
<evidence type="ECO:0000313" key="2">
    <source>
        <dbReference type="EMBL" id="KAH6888713.1"/>
    </source>
</evidence>
<name>A0A9P8W3I5_9HYPO</name>
<proteinExistence type="predicted"/>
<dbReference type="EMBL" id="JAGPYM010000012">
    <property type="protein sequence ID" value="KAH6888713.1"/>
    <property type="molecule type" value="Genomic_DNA"/>
</dbReference>